<comment type="similarity">
    <text evidence="1">Belongs to the CapA family.</text>
</comment>
<dbReference type="AlphaFoldDB" id="A0A8J3LSK2"/>
<dbReference type="SUPFAM" id="SSF56300">
    <property type="entry name" value="Metallo-dependent phosphatases"/>
    <property type="match status" value="1"/>
</dbReference>
<keyword evidence="2" id="KW-0732">Signal</keyword>
<dbReference type="Pfam" id="PF09587">
    <property type="entry name" value="PGA_cap"/>
    <property type="match status" value="1"/>
</dbReference>
<gene>
    <name evidence="4" type="ORF">Pfl04_08340</name>
</gene>
<evidence type="ECO:0000313" key="5">
    <source>
        <dbReference type="Proteomes" id="UP000653674"/>
    </source>
</evidence>
<evidence type="ECO:0000256" key="1">
    <source>
        <dbReference type="ARBA" id="ARBA00005662"/>
    </source>
</evidence>
<dbReference type="SMART" id="SM00854">
    <property type="entry name" value="PGA_cap"/>
    <property type="match status" value="1"/>
</dbReference>
<evidence type="ECO:0000313" key="4">
    <source>
        <dbReference type="EMBL" id="GIG72430.1"/>
    </source>
</evidence>
<dbReference type="InterPro" id="IPR052169">
    <property type="entry name" value="CW_Biosynth-Accessory"/>
</dbReference>
<proteinExistence type="inferred from homology"/>
<comment type="caution">
    <text evidence="4">The sequence shown here is derived from an EMBL/GenBank/DDBJ whole genome shotgun (WGS) entry which is preliminary data.</text>
</comment>
<dbReference type="CDD" id="cd07381">
    <property type="entry name" value="MPP_CapA"/>
    <property type="match status" value="1"/>
</dbReference>
<evidence type="ECO:0000256" key="2">
    <source>
        <dbReference type="SAM" id="SignalP"/>
    </source>
</evidence>
<dbReference type="PANTHER" id="PTHR33393">
    <property type="entry name" value="POLYGLUTAMINE SYNTHESIS ACCESSORY PROTEIN RV0574C-RELATED"/>
    <property type="match status" value="1"/>
</dbReference>
<dbReference type="Proteomes" id="UP000653674">
    <property type="component" value="Unassembled WGS sequence"/>
</dbReference>
<dbReference type="InterPro" id="IPR029052">
    <property type="entry name" value="Metallo-depent_PP-like"/>
</dbReference>
<feature type="chain" id="PRO_5038607360" evidence="2">
    <location>
        <begin position="24"/>
        <end position="353"/>
    </location>
</feature>
<evidence type="ECO:0000259" key="3">
    <source>
        <dbReference type="SMART" id="SM00854"/>
    </source>
</evidence>
<dbReference type="EMBL" id="BONU01000004">
    <property type="protein sequence ID" value="GIG72430.1"/>
    <property type="molecule type" value="Genomic_DNA"/>
</dbReference>
<keyword evidence="5" id="KW-1185">Reference proteome</keyword>
<dbReference type="Gene3D" id="3.60.21.10">
    <property type="match status" value="1"/>
</dbReference>
<feature type="signal peptide" evidence="2">
    <location>
        <begin position="1"/>
        <end position="23"/>
    </location>
</feature>
<reference evidence="4" key="1">
    <citation type="submission" date="2021-01" db="EMBL/GenBank/DDBJ databases">
        <title>Whole genome shotgun sequence of Planosporangium flavigriseum NBRC 105377.</title>
        <authorList>
            <person name="Komaki H."/>
            <person name="Tamura T."/>
        </authorList>
    </citation>
    <scope>NUCLEOTIDE SEQUENCE</scope>
    <source>
        <strain evidence="4">NBRC 105377</strain>
    </source>
</reference>
<protein>
    <submittedName>
        <fullName evidence="4">Capsular polysaccharide biosynthesis protein</fullName>
    </submittedName>
</protein>
<dbReference type="PANTHER" id="PTHR33393:SF13">
    <property type="entry name" value="PGA BIOSYNTHESIS PROTEIN CAPA"/>
    <property type="match status" value="1"/>
</dbReference>
<name>A0A8J3LSK2_9ACTN</name>
<sequence>MAVIKSRMIGFAGALAVLAGAVAGCGGGDATFHSAAPSAPTARPAPAGPLTLAFAGDVHFTGRTAGLLSDPASAFGPIASVLQDSDLTMLNLETAITERGTPEPKQYRFRAPITAFAALKAAGVDVVTLANNHVLDYGQVGLADTLVNVRRADFPYVGIGRNAEEAYAPLYLTVKDVKIAFLAFNQVHELESTWVARDNRAGVAMTLDLDRSVAAVRTARSNADLVVVFNHWGQEGKSCPTGEQKSFAAKIAGAGADLIIGSHAHTLQGDGWMGGTYVAYGLANFLWYGESFSTETGVLKLTVEGRKVVKNEFLPAVVSATGQPIPLKGDAAAKVSKRFAGLRQCAGLAAAPS</sequence>
<dbReference type="InterPro" id="IPR019079">
    <property type="entry name" value="Capsule_synth_CapA"/>
</dbReference>
<accession>A0A8J3LSK2</accession>
<organism evidence="4 5">
    <name type="scientific">Planosporangium flavigriseum</name>
    <dbReference type="NCBI Taxonomy" id="373681"/>
    <lineage>
        <taxon>Bacteria</taxon>
        <taxon>Bacillati</taxon>
        <taxon>Actinomycetota</taxon>
        <taxon>Actinomycetes</taxon>
        <taxon>Micromonosporales</taxon>
        <taxon>Micromonosporaceae</taxon>
        <taxon>Planosporangium</taxon>
    </lineage>
</organism>
<dbReference type="PROSITE" id="PS51257">
    <property type="entry name" value="PROKAR_LIPOPROTEIN"/>
    <property type="match status" value="1"/>
</dbReference>
<feature type="domain" description="Capsule synthesis protein CapA" evidence="3">
    <location>
        <begin position="51"/>
        <end position="289"/>
    </location>
</feature>